<dbReference type="EMBL" id="CP119321">
    <property type="protein sequence ID" value="WEK14790.1"/>
    <property type="molecule type" value="Genomic_DNA"/>
</dbReference>
<feature type="domain" description="Porphobilinogen deaminase C-terminal" evidence="9">
    <location>
        <begin position="224"/>
        <end position="276"/>
    </location>
</feature>
<reference evidence="10" key="1">
    <citation type="submission" date="2023-03" db="EMBL/GenBank/DDBJ databases">
        <title>Andean soil-derived lignocellulolytic bacterial consortium as a source of novel taxa and putative plastic-active enzymes.</title>
        <authorList>
            <person name="Diaz-Garcia L."/>
            <person name="Chuvochina M."/>
            <person name="Feuerriegel G."/>
            <person name="Bunk B."/>
            <person name="Sproer C."/>
            <person name="Streit W.R."/>
            <person name="Rodriguez L.M."/>
            <person name="Overmann J."/>
            <person name="Jimenez D.J."/>
        </authorList>
    </citation>
    <scope>NUCLEOTIDE SEQUENCE</scope>
    <source>
        <strain evidence="10">MAG 4610</strain>
    </source>
</reference>
<dbReference type="Gene3D" id="3.40.190.10">
    <property type="entry name" value="Periplasmic binding protein-like II"/>
    <property type="match status" value="2"/>
</dbReference>
<dbReference type="GO" id="GO:0005737">
    <property type="term" value="C:cytoplasm"/>
    <property type="evidence" value="ECO:0007669"/>
    <property type="project" value="UniProtKB-UniRule"/>
</dbReference>
<comment type="miscellaneous">
    <text evidence="7">The porphobilinogen subunits are added to the dipyrromethane group.</text>
</comment>
<dbReference type="GO" id="GO:0006782">
    <property type="term" value="P:protoporphyrinogen IX biosynthetic process"/>
    <property type="evidence" value="ECO:0007669"/>
    <property type="project" value="UniProtKB-UniRule"/>
</dbReference>
<name>A0AAJ5W5U5_9MICO</name>
<evidence type="ECO:0000313" key="11">
    <source>
        <dbReference type="Proteomes" id="UP001213972"/>
    </source>
</evidence>
<comment type="catalytic activity">
    <reaction evidence="6 7">
        <text>4 porphobilinogen + H2O = hydroxymethylbilane + 4 NH4(+)</text>
        <dbReference type="Rhea" id="RHEA:13185"/>
        <dbReference type="ChEBI" id="CHEBI:15377"/>
        <dbReference type="ChEBI" id="CHEBI:28938"/>
        <dbReference type="ChEBI" id="CHEBI:57845"/>
        <dbReference type="ChEBI" id="CHEBI:58126"/>
        <dbReference type="EC" id="2.5.1.61"/>
    </reaction>
</comment>
<dbReference type="InterPro" id="IPR022419">
    <property type="entry name" value="Porphobilin_deaminase_cofac_BS"/>
</dbReference>
<proteinExistence type="inferred from homology"/>
<evidence type="ECO:0000259" key="8">
    <source>
        <dbReference type="Pfam" id="PF01379"/>
    </source>
</evidence>
<dbReference type="InterPro" id="IPR036803">
    <property type="entry name" value="Porphobilinogen_deaminase_C_sf"/>
</dbReference>
<dbReference type="Pfam" id="PF03900">
    <property type="entry name" value="Porphobil_deamC"/>
    <property type="match status" value="1"/>
</dbReference>
<dbReference type="SUPFAM" id="SSF54782">
    <property type="entry name" value="Porphobilinogen deaminase (hydroxymethylbilane synthase), C-terminal domain"/>
    <property type="match status" value="1"/>
</dbReference>
<dbReference type="NCBIfam" id="TIGR00212">
    <property type="entry name" value="hemC"/>
    <property type="match status" value="1"/>
</dbReference>
<dbReference type="SUPFAM" id="SSF53850">
    <property type="entry name" value="Periplasmic binding protein-like II"/>
    <property type="match status" value="1"/>
</dbReference>
<dbReference type="GO" id="GO:0004418">
    <property type="term" value="F:hydroxymethylbilane synthase activity"/>
    <property type="evidence" value="ECO:0007669"/>
    <property type="project" value="UniProtKB-UniRule"/>
</dbReference>
<evidence type="ECO:0000256" key="5">
    <source>
        <dbReference type="ARBA" id="ARBA00023244"/>
    </source>
</evidence>
<comment type="function">
    <text evidence="1 7">Tetrapolymerization of the monopyrrole PBG into the hydroxymethylbilane pre-uroporphyrinogen in several discrete steps.</text>
</comment>
<evidence type="ECO:0000256" key="1">
    <source>
        <dbReference type="ARBA" id="ARBA00002869"/>
    </source>
</evidence>
<evidence type="ECO:0000256" key="3">
    <source>
        <dbReference type="ARBA" id="ARBA00011245"/>
    </source>
</evidence>
<dbReference type="EC" id="2.5.1.61" evidence="7"/>
<sequence length="326" mass="33377">MTDALRLGTRASALATTQSGHVADALRAATGRDVELVPITTAGDVLTGPLAQLGGTGVFVAALRDALLRGACDLVVHSMKDLPTGAVLGLRIAAVPERASQRDVLCARDGLSLDQLPLGAVVGSGSPRRVAQLLRRRPDLDVRGIRGNVDTRLRKVHEGEYDATVLAEAGLARLGRTDEITDVFELDTWPTSAGQGALAVEVRTYDPALADAVAAIGHEASTTASLWERDVLRRLEAGCAAPVGISAQPASDGTVALVAEVYALDGAASVRVERRVDAPRLTDPLDRDAEAADIVAELLGAGAGDLADLAGSGDTAGPAGTAGANP</sequence>
<comment type="subunit">
    <text evidence="3 7">Monomer.</text>
</comment>
<dbReference type="InterPro" id="IPR022417">
    <property type="entry name" value="Porphobilin_deaminase_N"/>
</dbReference>
<dbReference type="AlphaFoldDB" id="A0AAJ5W5U5"/>
<dbReference type="Gene3D" id="3.30.160.40">
    <property type="entry name" value="Porphobilinogen deaminase, C-terminal domain"/>
    <property type="match status" value="1"/>
</dbReference>
<gene>
    <name evidence="7 10" type="primary">hemC</name>
    <name evidence="10" type="ORF">P0Y48_06260</name>
</gene>
<keyword evidence="5 7" id="KW-0627">Porphyrin biosynthesis</keyword>
<evidence type="ECO:0000256" key="4">
    <source>
        <dbReference type="ARBA" id="ARBA00022679"/>
    </source>
</evidence>
<dbReference type="PRINTS" id="PR00151">
    <property type="entry name" value="PORPHBDMNASE"/>
</dbReference>
<dbReference type="Proteomes" id="UP001213972">
    <property type="component" value="Chromosome"/>
</dbReference>
<feature type="domain" description="Porphobilinogen deaminase N-terminal" evidence="8">
    <location>
        <begin position="5"/>
        <end position="209"/>
    </location>
</feature>
<evidence type="ECO:0000256" key="2">
    <source>
        <dbReference type="ARBA" id="ARBA00005638"/>
    </source>
</evidence>
<organism evidence="10 11">
    <name type="scientific">Candidatus Microbacterium phytovorans</name>
    <dbReference type="NCBI Taxonomy" id="3121374"/>
    <lineage>
        <taxon>Bacteria</taxon>
        <taxon>Bacillati</taxon>
        <taxon>Actinomycetota</taxon>
        <taxon>Actinomycetes</taxon>
        <taxon>Micrococcales</taxon>
        <taxon>Microbacteriaceae</taxon>
        <taxon>Microbacterium</taxon>
    </lineage>
</organism>
<dbReference type="InterPro" id="IPR022418">
    <property type="entry name" value="Porphobilinogen_deaminase_C"/>
</dbReference>
<dbReference type="FunFam" id="3.40.190.10:FF:000005">
    <property type="entry name" value="Porphobilinogen deaminase"/>
    <property type="match status" value="1"/>
</dbReference>
<evidence type="ECO:0000259" key="9">
    <source>
        <dbReference type="Pfam" id="PF03900"/>
    </source>
</evidence>
<comment type="cofactor">
    <cofactor evidence="7">
        <name>dipyrromethane</name>
        <dbReference type="ChEBI" id="CHEBI:60342"/>
    </cofactor>
    <text evidence="7">Binds 1 dipyrromethane group covalently.</text>
</comment>
<dbReference type="PIRSF" id="PIRSF001438">
    <property type="entry name" value="4pyrrol_synth_OHMeBilane_synth"/>
    <property type="match status" value="1"/>
</dbReference>
<evidence type="ECO:0000313" key="10">
    <source>
        <dbReference type="EMBL" id="WEK14790.1"/>
    </source>
</evidence>
<protein>
    <recommendedName>
        <fullName evidence="7">Porphobilinogen deaminase</fullName>
        <shortName evidence="7">PBG</shortName>
        <ecNumber evidence="7">2.5.1.61</ecNumber>
    </recommendedName>
    <alternativeName>
        <fullName evidence="7">Hydroxymethylbilane synthase</fullName>
        <shortName evidence="7">HMBS</shortName>
    </alternativeName>
    <alternativeName>
        <fullName evidence="7">Pre-uroporphyrinogen synthase</fullName>
    </alternativeName>
</protein>
<dbReference type="Pfam" id="PF01379">
    <property type="entry name" value="Porphobil_deam"/>
    <property type="match status" value="1"/>
</dbReference>
<dbReference type="PANTHER" id="PTHR11557:SF0">
    <property type="entry name" value="PORPHOBILINOGEN DEAMINASE"/>
    <property type="match status" value="1"/>
</dbReference>
<dbReference type="HAMAP" id="MF_00260">
    <property type="entry name" value="Porphobil_deam"/>
    <property type="match status" value="1"/>
</dbReference>
<keyword evidence="4 7" id="KW-0808">Transferase</keyword>
<evidence type="ECO:0000256" key="7">
    <source>
        <dbReference type="HAMAP-Rule" id="MF_00260"/>
    </source>
</evidence>
<dbReference type="PANTHER" id="PTHR11557">
    <property type="entry name" value="PORPHOBILINOGEN DEAMINASE"/>
    <property type="match status" value="1"/>
</dbReference>
<dbReference type="PROSITE" id="PS00533">
    <property type="entry name" value="PORPHOBILINOGEN_DEAM"/>
    <property type="match status" value="1"/>
</dbReference>
<comment type="similarity">
    <text evidence="2 7">Belongs to the HMBS family.</text>
</comment>
<evidence type="ECO:0000256" key="6">
    <source>
        <dbReference type="ARBA" id="ARBA00048169"/>
    </source>
</evidence>
<dbReference type="InterPro" id="IPR000860">
    <property type="entry name" value="HemC"/>
</dbReference>
<accession>A0AAJ5W5U5</accession>
<feature type="modified residue" description="S-(dipyrrolylmethanemethyl)cysteine" evidence="7">
    <location>
        <position position="239"/>
    </location>
</feature>